<accession>A0A4R5LXF7</accession>
<dbReference type="SUPFAM" id="SSF55347">
    <property type="entry name" value="Glyceraldehyde-3-phosphate dehydrogenase-like, C-terminal domain"/>
    <property type="match status" value="1"/>
</dbReference>
<reference evidence="2 3" key="1">
    <citation type="submission" date="2019-03" db="EMBL/GenBank/DDBJ databases">
        <title>Paraburkholderia sp. 4M-K11, isolated from subtropical forest soil.</title>
        <authorList>
            <person name="Gao Z.-H."/>
            <person name="Qiu L.-H."/>
        </authorList>
    </citation>
    <scope>NUCLEOTIDE SEQUENCE [LARGE SCALE GENOMIC DNA]</scope>
    <source>
        <strain evidence="2 3">4M-K11</strain>
    </source>
</reference>
<dbReference type="Gene3D" id="3.30.360.10">
    <property type="entry name" value="Dihydrodipicolinate Reductase, domain 2"/>
    <property type="match status" value="1"/>
</dbReference>
<dbReference type="Pfam" id="PF22685">
    <property type="entry name" value="Gal80p_C-like"/>
    <property type="match status" value="1"/>
</dbReference>
<dbReference type="InterPro" id="IPR055080">
    <property type="entry name" value="Gal80p-like_C"/>
</dbReference>
<evidence type="ECO:0000313" key="3">
    <source>
        <dbReference type="Proteomes" id="UP000295722"/>
    </source>
</evidence>
<keyword evidence="3" id="KW-1185">Reference proteome</keyword>
<dbReference type="InterPro" id="IPR051317">
    <property type="entry name" value="Gfo/Idh/MocA_oxidoreduct"/>
</dbReference>
<protein>
    <submittedName>
        <fullName evidence="2">Gfo/Idh/MocA family oxidoreductase</fullName>
    </submittedName>
</protein>
<feature type="domain" description="Gal80p-like C-terminal" evidence="1">
    <location>
        <begin position="22"/>
        <end position="161"/>
    </location>
</feature>
<dbReference type="EMBL" id="SMRP01000058">
    <property type="protein sequence ID" value="TDG16727.1"/>
    <property type="molecule type" value="Genomic_DNA"/>
</dbReference>
<evidence type="ECO:0000313" key="2">
    <source>
        <dbReference type="EMBL" id="TDG16727.1"/>
    </source>
</evidence>
<comment type="caution">
    <text evidence="2">The sequence shown here is derived from an EMBL/GenBank/DDBJ whole genome shotgun (WGS) entry which is preliminary data.</text>
</comment>
<name>A0A4R5LXF7_9BURK</name>
<dbReference type="RefSeq" id="WP_133200288.1">
    <property type="nucleotide sequence ID" value="NZ_JBHUCW010000007.1"/>
</dbReference>
<dbReference type="AlphaFoldDB" id="A0A4R5LXF7"/>
<sequence length="247" mass="25376">MAEAAGSGGVRTAIGLQGRMSPAVRRAAEVVKSGAIGRPLAASIYCPISAFGPRVPSTQSWSLDPANGTTLVSVAGGHTLDMAISVLGSIDQLAALPTIMFKEVQLDNPAGTATRCTADHLLIHARLVSGCALNVELAGSRAPGSAFQFRIVGTEGELVMGGNHPVGLQASDLTLSGSVPFEQPARQGAPGLEGPAINVAELYASFAHDLTGGANMTPNFDHAVRIHRLIDLVDRAGATGGRQTPRR</sequence>
<dbReference type="Proteomes" id="UP000295722">
    <property type="component" value="Unassembled WGS sequence"/>
</dbReference>
<proteinExistence type="predicted"/>
<dbReference type="PANTHER" id="PTHR43708:SF1">
    <property type="entry name" value="GALACTOSE_LACTOSE METABOLISM REGULATORY PROTEIN GAL80"/>
    <property type="match status" value="1"/>
</dbReference>
<evidence type="ECO:0000259" key="1">
    <source>
        <dbReference type="Pfam" id="PF22685"/>
    </source>
</evidence>
<organism evidence="2 3">
    <name type="scientific">Paraburkholderia silviterrae</name>
    <dbReference type="NCBI Taxonomy" id="2528715"/>
    <lineage>
        <taxon>Bacteria</taxon>
        <taxon>Pseudomonadati</taxon>
        <taxon>Pseudomonadota</taxon>
        <taxon>Betaproteobacteria</taxon>
        <taxon>Burkholderiales</taxon>
        <taxon>Burkholderiaceae</taxon>
        <taxon>Paraburkholderia</taxon>
    </lineage>
</organism>
<dbReference type="PANTHER" id="PTHR43708">
    <property type="entry name" value="CONSERVED EXPRESSED OXIDOREDUCTASE (EUROFUNG)"/>
    <property type="match status" value="1"/>
</dbReference>
<gene>
    <name evidence="2" type="ORF">EYW47_39865</name>
</gene>
<dbReference type="OrthoDB" id="9781031at2"/>